<dbReference type="Gene3D" id="2.30.42.10">
    <property type="match status" value="1"/>
</dbReference>
<dbReference type="OrthoDB" id="198399at2"/>
<reference evidence="3 4" key="1">
    <citation type="submission" date="2016-11" db="EMBL/GenBank/DDBJ databases">
        <authorList>
            <person name="Jaros S."/>
            <person name="Januszkiewicz K."/>
            <person name="Wedrychowicz H."/>
        </authorList>
    </citation>
    <scope>NUCLEOTIDE SEQUENCE [LARGE SCALE GENOMIC DNA]</scope>
    <source>
        <strain evidence="3 4">DSM 44666</strain>
    </source>
</reference>
<dbReference type="InterPro" id="IPR041489">
    <property type="entry name" value="PDZ_6"/>
</dbReference>
<feature type="transmembrane region" description="Helical" evidence="1">
    <location>
        <begin position="227"/>
        <end position="243"/>
    </location>
</feature>
<evidence type="ECO:0000313" key="3">
    <source>
        <dbReference type="EMBL" id="SHE95349.1"/>
    </source>
</evidence>
<keyword evidence="1" id="KW-1133">Transmembrane helix</keyword>
<feature type="transmembrane region" description="Helical" evidence="1">
    <location>
        <begin position="114"/>
        <end position="132"/>
    </location>
</feature>
<dbReference type="Pfam" id="PF17820">
    <property type="entry name" value="PDZ_6"/>
    <property type="match status" value="1"/>
</dbReference>
<dbReference type="AlphaFoldDB" id="A0A1M4XPB8"/>
<accession>A0A1M4XPB8</accession>
<keyword evidence="1" id="KW-0812">Transmembrane</keyword>
<evidence type="ECO:0000256" key="1">
    <source>
        <dbReference type="SAM" id="Phobius"/>
    </source>
</evidence>
<protein>
    <recommendedName>
        <fullName evidence="2">PDZ domain-containing protein</fullName>
    </recommendedName>
</protein>
<feature type="transmembrane region" description="Helical" evidence="1">
    <location>
        <begin position="83"/>
        <end position="107"/>
    </location>
</feature>
<proteinExistence type="predicted"/>
<feature type="domain" description="PDZ" evidence="2">
    <location>
        <begin position="289"/>
        <end position="328"/>
    </location>
</feature>
<dbReference type="SUPFAM" id="SSF50156">
    <property type="entry name" value="PDZ domain-like"/>
    <property type="match status" value="1"/>
</dbReference>
<dbReference type="Proteomes" id="UP000184476">
    <property type="component" value="Unassembled WGS sequence"/>
</dbReference>
<sequence>MIMLHLNWTTFFAQPWWVLSFCYPLIHITLLNFRERNRWGSSLHPPIPYLLRTYCLGIFVGAVLSGLFSLFSVTFPFTLYEFYLVWLFTLIFSIAGMRFACFSYAVTCCGFLHLLIKLIPFVPDLSTFYYQWWKCLQQFPLRNWLWLVALLHLCEAFLVRIDGSSGKQIIEQKHLNQQIVNGFYFSQVWPIPLLLPTPMGLFPCPFLLSFSDLNLSRTIRRHQRQSGTIYFLYATGLVCLLILSSFYPIITYAALFFTLIGHEGLYQWRCYQERKMTPLFISNQKGLRVLDVFPHSPADDMGIRNGDILFRLNGETVRTIDDVTTITQKAAYCKLEVLDEELDHHNLQRPLFENDPYHLGMIGAIADQSEEDEQKEQSI</sequence>
<feature type="transmembrane region" description="Helical" evidence="1">
    <location>
        <begin position="16"/>
        <end position="33"/>
    </location>
</feature>
<dbReference type="EMBL" id="FQVL01000005">
    <property type="protein sequence ID" value="SHE95349.1"/>
    <property type="molecule type" value="Genomic_DNA"/>
</dbReference>
<keyword evidence="4" id="KW-1185">Reference proteome</keyword>
<feature type="transmembrane region" description="Helical" evidence="1">
    <location>
        <begin position="54"/>
        <end position="77"/>
    </location>
</feature>
<gene>
    <name evidence="3" type="ORF">SAMN05444392_105107</name>
</gene>
<evidence type="ECO:0000313" key="4">
    <source>
        <dbReference type="Proteomes" id="UP000184476"/>
    </source>
</evidence>
<dbReference type="STRING" id="112248.SAMN05444392_105107"/>
<evidence type="ECO:0000259" key="2">
    <source>
        <dbReference type="Pfam" id="PF17820"/>
    </source>
</evidence>
<name>A0A1M4XPB8_9BACL</name>
<dbReference type="InterPro" id="IPR036034">
    <property type="entry name" value="PDZ_sf"/>
</dbReference>
<organism evidence="3 4">
    <name type="scientific">Seinonella peptonophila</name>
    <dbReference type="NCBI Taxonomy" id="112248"/>
    <lineage>
        <taxon>Bacteria</taxon>
        <taxon>Bacillati</taxon>
        <taxon>Bacillota</taxon>
        <taxon>Bacilli</taxon>
        <taxon>Bacillales</taxon>
        <taxon>Thermoactinomycetaceae</taxon>
        <taxon>Seinonella</taxon>
    </lineage>
</organism>
<keyword evidence="1" id="KW-0472">Membrane</keyword>